<gene>
    <name evidence="2" type="ORF">SAMN05421553_1184</name>
</gene>
<sequence length="156" mass="17081">MQGINGLRIGMLLLTLGLALGCASGGAQQQAGADKGPTMAAEWTQLRQAKGNFAGGEWRQDLDAWQGRKHQLMQTLAAEVLAAHSDTPAVLALLGEPDAKVTIEQADYADWQRRTEWQGSPGPLLWSYHWRGQHDQLLVAFSEGRVSAVGWLYAWE</sequence>
<dbReference type="Proteomes" id="UP000242849">
    <property type="component" value="Unassembled WGS sequence"/>
</dbReference>
<keyword evidence="3" id="KW-1185">Reference proteome</keyword>
<dbReference type="OrthoDB" id="6892534at2"/>
<keyword evidence="1" id="KW-0732">Signal</keyword>
<name>A0A1H4U5B8_PSEAG</name>
<dbReference type="RefSeq" id="WP_090377874.1">
    <property type="nucleotide sequence ID" value="NZ_FNSC01000001.1"/>
</dbReference>
<evidence type="ECO:0000313" key="2">
    <source>
        <dbReference type="EMBL" id="SEC63648.1"/>
    </source>
</evidence>
<dbReference type="EMBL" id="FNSC01000001">
    <property type="protein sequence ID" value="SEC63648.1"/>
    <property type="molecule type" value="Genomic_DNA"/>
</dbReference>
<proteinExistence type="predicted"/>
<reference evidence="3" key="1">
    <citation type="submission" date="2016-10" db="EMBL/GenBank/DDBJ databases">
        <authorList>
            <person name="Varghese N."/>
            <person name="Submissions S."/>
        </authorList>
    </citation>
    <scope>NUCLEOTIDE SEQUENCE [LARGE SCALE GENOMIC DNA]</scope>
    <source>
        <strain evidence="3">DSM 12111</strain>
    </source>
</reference>
<protein>
    <recommendedName>
        <fullName evidence="4">Lipoprotein</fullName>
    </recommendedName>
</protein>
<accession>A0A1H4U5B8</accession>
<evidence type="ECO:0000313" key="3">
    <source>
        <dbReference type="Proteomes" id="UP000242849"/>
    </source>
</evidence>
<evidence type="ECO:0008006" key="4">
    <source>
        <dbReference type="Google" id="ProtNLM"/>
    </source>
</evidence>
<evidence type="ECO:0000256" key="1">
    <source>
        <dbReference type="SAM" id="SignalP"/>
    </source>
</evidence>
<organism evidence="2 3">
    <name type="scientific">Pseudomonas anguilliseptica</name>
    <dbReference type="NCBI Taxonomy" id="53406"/>
    <lineage>
        <taxon>Bacteria</taxon>
        <taxon>Pseudomonadati</taxon>
        <taxon>Pseudomonadota</taxon>
        <taxon>Gammaproteobacteria</taxon>
        <taxon>Pseudomonadales</taxon>
        <taxon>Pseudomonadaceae</taxon>
        <taxon>Pseudomonas</taxon>
    </lineage>
</organism>
<dbReference type="AlphaFoldDB" id="A0A1H4U5B8"/>
<feature type="chain" id="PRO_5017197648" description="Lipoprotein" evidence="1">
    <location>
        <begin position="28"/>
        <end position="156"/>
    </location>
</feature>
<feature type="signal peptide" evidence="1">
    <location>
        <begin position="1"/>
        <end position="27"/>
    </location>
</feature>